<proteinExistence type="predicted"/>
<keyword evidence="2" id="KW-1185">Reference proteome</keyword>
<accession>A0ACB9D7X5</accession>
<protein>
    <submittedName>
        <fullName evidence="1">Uncharacterized protein</fullName>
    </submittedName>
</protein>
<reference evidence="2" key="1">
    <citation type="journal article" date="2022" name="Mol. Ecol. Resour.">
        <title>The genomes of chicory, endive, great burdock and yacon provide insights into Asteraceae palaeo-polyploidization history and plant inulin production.</title>
        <authorList>
            <person name="Fan W."/>
            <person name="Wang S."/>
            <person name="Wang H."/>
            <person name="Wang A."/>
            <person name="Jiang F."/>
            <person name="Liu H."/>
            <person name="Zhao H."/>
            <person name="Xu D."/>
            <person name="Zhang Y."/>
        </authorList>
    </citation>
    <scope>NUCLEOTIDE SEQUENCE [LARGE SCALE GENOMIC DNA]</scope>
    <source>
        <strain evidence="2">cv. Yunnan</strain>
    </source>
</reference>
<dbReference type="EMBL" id="CM042037">
    <property type="protein sequence ID" value="KAI3742672.1"/>
    <property type="molecule type" value="Genomic_DNA"/>
</dbReference>
<gene>
    <name evidence="1" type="ORF">L1987_60364</name>
</gene>
<sequence>MSTAQCPSGKLVQIKHAVTTVGTGHTSLGIKGSSIYKESRFAMQMMIKSLPLDVVADQDVDVFDIQAQLCLTVVHIMLFVIGEYCIT</sequence>
<evidence type="ECO:0000313" key="1">
    <source>
        <dbReference type="EMBL" id="KAI3742672.1"/>
    </source>
</evidence>
<dbReference type="Proteomes" id="UP001056120">
    <property type="component" value="Linkage Group LG20"/>
</dbReference>
<name>A0ACB9D7X5_9ASTR</name>
<reference evidence="1 2" key="2">
    <citation type="journal article" date="2022" name="Mol. Ecol. Resour.">
        <title>The genomes of chicory, endive, great burdock and yacon provide insights into Asteraceae paleo-polyploidization history and plant inulin production.</title>
        <authorList>
            <person name="Fan W."/>
            <person name="Wang S."/>
            <person name="Wang H."/>
            <person name="Wang A."/>
            <person name="Jiang F."/>
            <person name="Liu H."/>
            <person name="Zhao H."/>
            <person name="Xu D."/>
            <person name="Zhang Y."/>
        </authorList>
    </citation>
    <scope>NUCLEOTIDE SEQUENCE [LARGE SCALE GENOMIC DNA]</scope>
    <source>
        <strain evidence="2">cv. Yunnan</strain>
        <tissue evidence="1">Leaves</tissue>
    </source>
</reference>
<organism evidence="1 2">
    <name type="scientific">Smallanthus sonchifolius</name>
    <dbReference type="NCBI Taxonomy" id="185202"/>
    <lineage>
        <taxon>Eukaryota</taxon>
        <taxon>Viridiplantae</taxon>
        <taxon>Streptophyta</taxon>
        <taxon>Embryophyta</taxon>
        <taxon>Tracheophyta</taxon>
        <taxon>Spermatophyta</taxon>
        <taxon>Magnoliopsida</taxon>
        <taxon>eudicotyledons</taxon>
        <taxon>Gunneridae</taxon>
        <taxon>Pentapetalae</taxon>
        <taxon>asterids</taxon>
        <taxon>campanulids</taxon>
        <taxon>Asterales</taxon>
        <taxon>Asteraceae</taxon>
        <taxon>Asteroideae</taxon>
        <taxon>Heliantheae alliance</taxon>
        <taxon>Millerieae</taxon>
        <taxon>Smallanthus</taxon>
    </lineage>
</organism>
<evidence type="ECO:0000313" key="2">
    <source>
        <dbReference type="Proteomes" id="UP001056120"/>
    </source>
</evidence>
<comment type="caution">
    <text evidence="1">The sequence shown here is derived from an EMBL/GenBank/DDBJ whole genome shotgun (WGS) entry which is preliminary data.</text>
</comment>